<evidence type="ECO:0000313" key="2">
    <source>
        <dbReference type="Proteomes" id="UP001139150"/>
    </source>
</evidence>
<organism evidence="1 2">
    <name type="scientific">Halalkalibacter alkaliphilus</name>
    <dbReference type="NCBI Taxonomy" id="2917993"/>
    <lineage>
        <taxon>Bacteria</taxon>
        <taxon>Bacillati</taxon>
        <taxon>Bacillota</taxon>
        <taxon>Bacilli</taxon>
        <taxon>Bacillales</taxon>
        <taxon>Bacillaceae</taxon>
        <taxon>Halalkalibacter</taxon>
    </lineage>
</organism>
<comment type="caution">
    <text evidence="1">The sequence shown here is derived from an EMBL/GenBank/DDBJ whole genome shotgun (WGS) entry which is preliminary data.</text>
</comment>
<evidence type="ECO:0000313" key="1">
    <source>
        <dbReference type="EMBL" id="MCL7747435.1"/>
    </source>
</evidence>
<dbReference type="Proteomes" id="UP001139150">
    <property type="component" value="Unassembled WGS sequence"/>
</dbReference>
<reference evidence="1" key="1">
    <citation type="submission" date="2022-02" db="EMBL/GenBank/DDBJ databases">
        <title>Halalkalibacter sp. nov. isolated from Lonar Lake, India.</title>
        <authorList>
            <person name="Joshi A."/>
            <person name="Thite S."/>
            <person name="Lodha T."/>
        </authorList>
    </citation>
    <scope>NUCLEOTIDE SEQUENCE</scope>
    <source>
        <strain evidence="1">MEB205</strain>
    </source>
</reference>
<protein>
    <submittedName>
        <fullName evidence="1">Uncharacterized protein</fullName>
    </submittedName>
</protein>
<name>A0A9X2CSG4_9BACI</name>
<dbReference type="RefSeq" id="WP_250096337.1">
    <property type="nucleotide sequence ID" value="NZ_JAKRYL010000008.1"/>
</dbReference>
<keyword evidence="2" id="KW-1185">Reference proteome</keyword>
<accession>A0A9X2CSG4</accession>
<proteinExistence type="predicted"/>
<dbReference type="EMBL" id="JAKRYL010000008">
    <property type="protein sequence ID" value="MCL7747435.1"/>
    <property type="molecule type" value="Genomic_DNA"/>
</dbReference>
<dbReference type="AlphaFoldDB" id="A0A9X2CSG4"/>
<sequence>MIDLTFEKYSECTFSNLRIIDSYNVGQWKHYIVTFEGEIPEELQEPEALVIVGQTNDILQIILREEGCDSPLFQFTENEKNQISNWFQAHRNHQPK</sequence>
<gene>
    <name evidence="1" type="ORF">MF646_09910</name>
</gene>